<evidence type="ECO:0000313" key="1">
    <source>
        <dbReference type="Proteomes" id="UP000887579"/>
    </source>
</evidence>
<reference evidence="2" key="1">
    <citation type="submission" date="2022-11" db="UniProtKB">
        <authorList>
            <consortium name="WormBaseParasite"/>
        </authorList>
    </citation>
    <scope>IDENTIFICATION</scope>
</reference>
<protein>
    <submittedName>
        <fullName evidence="2">Uncharacterized protein</fullName>
    </submittedName>
</protein>
<accession>A0AC34FDC2</accession>
<organism evidence="1 2">
    <name type="scientific">Panagrolaimus sp. ES5</name>
    <dbReference type="NCBI Taxonomy" id="591445"/>
    <lineage>
        <taxon>Eukaryota</taxon>
        <taxon>Metazoa</taxon>
        <taxon>Ecdysozoa</taxon>
        <taxon>Nematoda</taxon>
        <taxon>Chromadorea</taxon>
        <taxon>Rhabditida</taxon>
        <taxon>Tylenchina</taxon>
        <taxon>Panagrolaimomorpha</taxon>
        <taxon>Panagrolaimoidea</taxon>
        <taxon>Panagrolaimidae</taxon>
        <taxon>Panagrolaimus</taxon>
    </lineage>
</organism>
<dbReference type="Proteomes" id="UP000887579">
    <property type="component" value="Unplaced"/>
</dbReference>
<proteinExistence type="predicted"/>
<sequence length="223" mass="25536">MVNVYKNFIKKQALRAGESFDIELETSKFLARYRTTPNTATPGNVTPAMAHLNRELRTILDLYRPEVAAHFNENVRQNEAFDRHHGAKPKSFNINDPVFYRLNKDSTWKPAVVTERIGSRLYRLSENESQKKIRVHANQMKLRQACAPTTDSLRFLRSPDDYDYDVIEEDPSSSTPSSAASSDTDPSAESSPEPSPVAHRYPRRNRNQTQRLNVNSHARNSYV</sequence>
<evidence type="ECO:0000313" key="2">
    <source>
        <dbReference type="WBParaSite" id="ES5_v2.g15248.t1"/>
    </source>
</evidence>
<name>A0AC34FDC2_9BILA</name>
<dbReference type="WBParaSite" id="ES5_v2.g15248.t1">
    <property type="protein sequence ID" value="ES5_v2.g15248.t1"/>
    <property type="gene ID" value="ES5_v2.g15248"/>
</dbReference>